<keyword evidence="11" id="KW-1185">Reference proteome</keyword>
<keyword evidence="3 5" id="KW-0378">Hydrolase</keyword>
<evidence type="ECO:0000256" key="5">
    <source>
        <dbReference type="PROSITE-ProRule" id="PRU01240"/>
    </source>
</evidence>
<dbReference type="Proteomes" id="UP001501475">
    <property type="component" value="Unassembled WGS sequence"/>
</dbReference>
<keyword evidence="8" id="KW-0732">Signal</keyword>
<dbReference type="EMBL" id="BAAAPN010000018">
    <property type="protein sequence ID" value="GAA1749026.1"/>
    <property type="molecule type" value="Genomic_DNA"/>
</dbReference>
<evidence type="ECO:0000313" key="10">
    <source>
        <dbReference type="EMBL" id="GAA1749026.1"/>
    </source>
</evidence>
<dbReference type="PROSITE" id="PS00138">
    <property type="entry name" value="SUBTILASE_SER"/>
    <property type="match status" value="1"/>
</dbReference>
<dbReference type="Pfam" id="PF00082">
    <property type="entry name" value="Peptidase_S8"/>
    <property type="match status" value="1"/>
</dbReference>
<accession>A0ABN2K5W6</accession>
<dbReference type="InterPro" id="IPR000209">
    <property type="entry name" value="Peptidase_S8/S53_dom"/>
</dbReference>
<organism evidence="10 11">
    <name type="scientific">Nostocoides vanveenii</name>
    <dbReference type="NCBI Taxonomy" id="330835"/>
    <lineage>
        <taxon>Bacteria</taxon>
        <taxon>Bacillati</taxon>
        <taxon>Actinomycetota</taxon>
        <taxon>Actinomycetes</taxon>
        <taxon>Micrococcales</taxon>
        <taxon>Intrasporangiaceae</taxon>
        <taxon>Nostocoides</taxon>
    </lineage>
</organism>
<feature type="active site" description="Charge relay system" evidence="5">
    <location>
        <position position="412"/>
    </location>
</feature>
<dbReference type="PROSITE" id="PS00136">
    <property type="entry name" value="SUBTILASE_ASP"/>
    <property type="match status" value="1"/>
</dbReference>
<evidence type="ECO:0000256" key="3">
    <source>
        <dbReference type="ARBA" id="ARBA00022801"/>
    </source>
</evidence>
<evidence type="ECO:0000256" key="8">
    <source>
        <dbReference type="SAM" id="SignalP"/>
    </source>
</evidence>
<feature type="region of interest" description="Disordered" evidence="7">
    <location>
        <begin position="472"/>
        <end position="507"/>
    </location>
</feature>
<evidence type="ECO:0000256" key="2">
    <source>
        <dbReference type="ARBA" id="ARBA00022670"/>
    </source>
</evidence>
<feature type="signal peptide" evidence="8">
    <location>
        <begin position="1"/>
        <end position="32"/>
    </location>
</feature>
<keyword evidence="4 5" id="KW-0720">Serine protease</keyword>
<feature type="chain" id="PRO_5046141235" evidence="8">
    <location>
        <begin position="33"/>
        <end position="507"/>
    </location>
</feature>
<dbReference type="InterPro" id="IPR015500">
    <property type="entry name" value="Peptidase_S8_subtilisin-rel"/>
</dbReference>
<evidence type="ECO:0000259" key="9">
    <source>
        <dbReference type="Pfam" id="PF00082"/>
    </source>
</evidence>
<dbReference type="PANTHER" id="PTHR43399:SF4">
    <property type="entry name" value="CELL WALL-ASSOCIATED PROTEASE"/>
    <property type="match status" value="1"/>
</dbReference>
<dbReference type="InterPro" id="IPR023828">
    <property type="entry name" value="Peptidase_S8_Ser-AS"/>
</dbReference>
<comment type="caution">
    <text evidence="10">The sequence shown here is derived from an EMBL/GenBank/DDBJ whole genome shotgun (WGS) entry which is preliminary data.</text>
</comment>
<dbReference type="InterPro" id="IPR022398">
    <property type="entry name" value="Peptidase_S8_His-AS"/>
</dbReference>
<evidence type="ECO:0000313" key="11">
    <source>
        <dbReference type="Proteomes" id="UP001501475"/>
    </source>
</evidence>
<sequence>MRRPRTTLAIATAGMKAAAGTCLAFTPSTATAAPLGAATTFVVVQGGTGTDKAVAAVAAAGGEVVQEWPQIGVVIARAADDTFDDQARTRPGIVAAGPTRALQPIAPAAGIVPDGTVQGFAPGTSGGDDTTEPLNAEQWDMRQIKADQAHELTDGNRDVVVGVLDSGIEADHPDLAANVDASLSVGCTNQGRPDASPTAWQPTTSDHGTHVAGTIAAARNGVGIIGVAPNVRLASIKVVDDHGYIYPEYAICGFVTAADKGIDVTNNSYFIDPYYLWCKADLDQRAVVTAVERALKYSEKKDVVSVSSAGNSAWDLSKPITDTGSPDNVDDPEPRFTDHRCYDMPTEVDNTVSVSSVGPTAVKSYYSNYGRNVIDVTAPGGDSRVPSATPSRNGRILSTVTNGGWGWKQGTSMAGPHVAGVLALIRGTDTGLKAKQAINVLEREADQLACPTFYDANRDGVNDATCEGKKTGSGYYGAGHSTGLNRPLDGSEPATRRLRLRGDERAH</sequence>
<dbReference type="InterPro" id="IPR023827">
    <property type="entry name" value="Peptidase_S8_Asp-AS"/>
</dbReference>
<feature type="active site" description="Charge relay system" evidence="5">
    <location>
        <position position="207"/>
    </location>
</feature>
<feature type="domain" description="Peptidase S8/S53" evidence="9">
    <location>
        <begin position="157"/>
        <end position="448"/>
    </location>
</feature>
<reference evidence="10 11" key="1">
    <citation type="journal article" date="2019" name="Int. J. Syst. Evol. Microbiol.">
        <title>The Global Catalogue of Microorganisms (GCM) 10K type strain sequencing project: providing services to taxonomists for standard genome sequencing and annotation.</title>
        <authorList>
            <consortium name="The Broad Institute Genomics Platform"/>
            <consortium name="The Broad Institute Genome Sequencing Center for Infectious Disease"/>
            <person name="Wu L."/>
            <person name="Ma J."/>
        </authorList>
    </citation>
    <scope>NUCLEOTIDE SEQUENCE [LARGE SCALE GENOMIC DNA]</scope>
    <source>
        <strain evidence="10 11">JCM 15591</strain>
    </source>
</reference>
<dbReference type="InterPro" id="IPR036852">
    <property type="entry name" value="Peptidase_S8/S53_dom_sf"/>
</dbReference>
<dbReference type="InterPro" id="IPR051048">
    <property type="entry name" value="Peptidase_S8/S53_subtilisin"/>
</dbReference>
<name>A0ABN2K5W6_9MICO</name>
<dbReference type="SUPFAM" id="SSF52743">
    <property type="entry name" value="Subtilisin-like"/>
    <property type="match status" value="1"/>
</dbReference>
<dbReference type="PROSITE" id="PS51892">
    <property type="entry name" value="SUBTILASE"/>
    <property type="match status" value="1"/>
</dbReference>
<evidence type="ECO:0000256" key="4">
    <source>
        <dbReference type="ARBA" id="ARBA00022825"/>
    </source>
</evidence>
<gene>
    <name evidence="10" type="ORF">GCM10009810_06890</name>
</gene>
<feature type="active site" description="Charge relay system" evidence="5">
    <location>
        <position position="165"/>
    </location>
</feature>
<dbReference type="Gene3D" id="3.40.50.200">
    <property type="entry name" value="Peptidase S8/S53 domain"/>
    <property type="match status" value="1"/>
</dbReference>
<dbReference type="RefSeq" id="WP_344062134.1">
    <property type="nucleotide sequence ID" value="NZ_BAAAPN010000018.1"/>
</dbReference>
<keyword evidence="2 5" id="KW-0645">Protease</keyword>
<evidence type="ECO:0000256" key="1">
    <source>
        <dbReference type="ARBA" id="ARBA00011073"/>
    </source>
</evidence>
<evidence type="ECO:0000256" key="7">
    <source>
        <dbReference type="SAM" id="MobiDB-lite"/>
    </source>
</evidence>
<comment type="similarity">
    <text evidence="1 5 6">Belongs to the peptidase S8 family.</text>
</comment>
<dbReference type="PANTHER" id="PTHR43399">
    <property type="entry name" value="SUBTILISIN-RELATED"/>
    <property type="match status" value="1"/>
</dbReference>
<protein>
    <submittedName>
        <fullName evidence="10">S8 family serine peptidase</fullName>
    </submittedName>
</protein>
<dbReference type="PRINTS" id="PR00723">
    <property type="entry name" value="SUBTILISIN"/>
</dbReference>
<proteinExistence type="inferred from homology"/>
<evidence type="ECO:0000256" key="6">
    <source>
        <dbReference type="RuleBase" id="RU003355"/>
    </source>
</evidence>
<dbReference type="PROSITE" id="PS00137">
    <property type="entry name" value="SUBTILASE_HIS"/>
    <property type="match status" value="1"/>
</dbReference>